<accession>A0A6N4QZ17</accession>
<protein>
    <submittedName>
        <fullName evidence="1">Uncharacterized protein</fullName>
    </submittedName>
</protein>
<dbReference type="EMBL" id="VAFM01000002">
    <property type="protein sequence ID" value="TKW60578.1"/>
    <property type="molecule type" value="Genomic_DNA"/>
</dbReference>
<gene>
    <name evidence="1" type="ORF">DI628_06660</name>
</gene>
<evidence type="ECO:0000313" key="2">
    <source>
        <dbReference type="Proteomes" id="UP000320948"/>
    </source>
</evidence>
<proteinExistence type="predicted"/>
<reference evidence="1 2" key="1">
    <citation type="journal article" date="2017" name="Nat. Commun.">
        <title>In situ click chemistry generation of cyclooxygenase-2 inhibitors.</title>
        <authorList>
            <person name="Bhardwaj A."/>
            <person name="Kaur J."/>
            <person name="Wuest M."/>
            <person name="Wuest F."/>
        </authorList>
    </citation>
    <scope>NUCLEOTIDE SEQUENCE [LARGE SCALE GENOMIC DNA]</scope>
    <source>
        <strain evidence="1">S2_018_000_R2_106</strain>
    </source>
</reference>
<evidence type="ECO:0000313" key="1">
    <source>
        <dbReference type="EMBL" id="TKW60578.1"/>
    </source>
</evidence>
<name>A0A6N4QZ17_BLAVI</name>
<sequence length="160" mass="18164">MLTVQVPNSYHLTQCGLSYIHLLDGYRLDAAKGKSTVHIVGMDALYKTLAEHVLCKPEQLNGEELMFLLKRINGSEADFCELLKIQTVQLNNWKKRSHHALMPLVTEVTARMLLGEMLGCWRLVSDILEGLHDSMKKPYLAPDILFLRRSDDGWEVARGS</sequence>
<comment type="caution">
    <text evidence="1">The sequence shown here is derived from an EMBL/GenBank/DDBJ whole genome shotgun (WGS) entry which is preliminary data.</text>
</comment>
<organism evidence="1 2">
    <name type="scientific">Blastochloris viridis</name>
    <name type="common">Rhodopseudomonas viridis</name>
    <dbReference type="NCBI Taxonomy" id="1079"/>
    <lineage>
        <taxon>Bacteria</taxon>
        <taxon>Pseudomonadati</taxon>
        <taxon>Pseudomonadota</taxon>
        <taxon>Alphaproteobacteria</taxon>
        <taxon>Hyphomicrobiales</taxon>
        <taxon>Blastochloridaceae</taxon>
        <taxon>Blastochloris</taxon>
    </lineage>
</organism>
<dbReference type="Proteomes" id="UP000320948">
    <property type="component" value="Unassembled WGS sequence"/>
</dbReference>
<dbReference type="AlphaFoldDB" id="A0A6N4QZ17"/>